<accession>A0ABT6LCS8</accession>
<keyword evidence="2" id="KW-1185">Reference proteome</keyword>
<reference evidence="1 2" key="1">
    <citation type="submission" date="2023-04" db="EMBL/GenBank/DDBJ databases">
        <title>Forest soil microbial communities from Buena Vista Peninsula, Colon Province, Panama.</title>
        <authorList>
            <person name="Bouskill N."/>
        </authorList>
    </citation>
    <scope>NUCLEOTIDE SEQUENCE [LARGE SCALE GENOMIC DNA]</scope>
    <source>
        <strain evidence="1 2">GGS1</strain>
    </source>
</reference>
<name>A0ABT6LCS8_9ACTN</name>
<protein>
    <submittedName>
        <fullName evidence="1">Uncharacterized protein</fullName>
    </submittedName>
</protein>
<comment type="caution">
    <text evidence="1">The sequence shown here is derived from an EMBL/GenBank/DDBJ whole genome shotgun (WGS) entry which is preliminary data.</text>
</comment>
<organism evidence="1 2">
    <name type="scientific">Streptomyces pseudovenezuelae</name>
    <dbReference type="NCBI Taxonomy" id="67350"/>
    <lineage>
        <taxon>Bacteria</taxon>
        <taxon>Bacillati</taxon>
        <taxon>Actinomycetota</taxon>
        <taxon>Actinomycetes</taxon>
        <taxon>Kitasatosporales</taxon>
        <taxon>Streptomycetaceae</taxon>
        <taxon>Streptomyces</taxon>
        <taxon>Streptomyces aurantiacus group</taxon>
    </lineage>
</organism>
<sequence>MNVDPAGIESDDLLQAAATAGHLVSERMLEEFRSRAQGLLPTPKRGPNRGRKPVWLYPPGTERQLVSLMRWREHTKDRNVLRVLLWLDGFPIGTSAVRESVSTSLTTMAQTLERELEAEASRRGLDPASEREAALNSIASTLAARRGPNALPRPVRVTASERTNAVELMLRLFAFGETLDTTEEEAATVERVLGVSPGRRQRVDGGGPWLVGPAQDLFDAAQVISLPRMAETLVDATDAELESARQLVAMLFRFLPLVARMIGAVFGNDNYAGMERVGHLDDHPEFVMLLVPMVVAMIRAGWQENLDTMATALEPFPALTAEIRRVLDMPSNEVESNLEGQPAAVQRLAHRLIGAALDGKLDQVPHRRP</sequence>
<gene>
    <name evidence="1" type="ORF">M2283_001376</name>
</gene>
<evidence type="ECO:0000313" key="2">
    <source>
        <dbReference type="Proteomes" id="UP001160499"/>
    </source>
</evidence>
<dbReference type="Proteomes" id="UP001160499">
    <property type="component" value="Unassembled WGS sequence"/>
</dbReference>
<evidence type="ECO:0000313" key="1">
    <source>
        <dbReference type="EMBL" id="MDH6214093.1"/>
    </source>
</evidence>
<proteinExistence type="predicted"/>
<dbReference type="RefSeq" id="WP_280875159.1">
    <property type="nucleotide sequence ID" value="NZ_JARXVH010000002.1"/>
</dbReference>
<dbReference type="EMBL" id="JARXVH010000002">
    <property type="protein sequence ID" value="MDH6214093.1"/>
    <property type="molecule type" value="Genomic_DNA"/>
</dbReference>